<feature type="binding site" evidence="14">
    <location>
        <position position="326"/>
    </location>
    <ligand>
        <name>NADP(+)</name>
        <dbReference type="ChEBI" id="CHEBI:58349"/>
    </ligand>
</feature>
<evidence type="ECO:0000256" key="9">
    <source>
        <dbReference type="ARBA" id="ARBA00023211"/>
    </source>
</evidence>
<keyword evidence="4 10" id="KW-0816">Tricarboxylic acid cycle</keyword>
<keyword evidence="3" id="KW-0329">Glyoxylate bypass</keyword>
<dbReference type="NCBIfam" id="NF006156">
    <property type="entry name" value="PRK08299.1"/>
    <property type="match status" value="1"/>
</dbReference>
<dbReference type="RefSeq" id="WP_188611714.1">
    <property type="nucleotide sequence ID" value="NZ_BMGG01000009.1"/>
</dbReference>
<feature type="binding site" evidence="14">
    <location>
        <position position="82"/>
    </location>
    <ligand>
        <name>NADP(+)</name>
        <dbReference type="ChEBI" id="CHEBI:58349"/>
    </ligand>
</feature>
<dbReference type="GO" id="GO:0006097">
    <property type="term" value="P:glyoxylate cycle"/>
    <property type="evidence" value="ECO:0007669"/>
    <property type="project" value="UniProtKB-KW"/>
</dbReference>
<name>A0A916XMJ1_9HYPH</name>
<evidence type="ECO:0000256" key="8">
    <source>
        <dbReference type="ARBA" id="ARBA00023002"/>
    </source>
</evidence>
<comment type="cofactor">
    <cofactor evidence="10 13">
        <name>Mg(2+)</name>
        <dbReference type="ChEBI" id="CHEBI:18420"/>
    </cofactor>
    <cofactor evidence="10 13">
        <name>Mn(2+)</name>
        <dbReference type="ChEBI" id="CHEBI:29035"/>
    </cofactor>
    <text evidence="10 13">Binds 1 Mg(2+) or Mn(2+) ion per subunit.</text>
</comment>
<feature type="binding site" evidence="14">
    <location>
        <begin position="308"/>
        <end position="313"/>
    </location>
    <ligand>
        <name>NADP(+)</name>
        <dbReference type="ChEBI" id="CHEBI:58349"/>
    </ligand>
</feature>
<evidence type="ECO:0000313" key="16">
    <source>
        <dbReference type="EMBL" id="GGC84495.1"/>
    </source>
</evidence>
<evidence type="ECO:0000256" key="7">
    <source>
        <dbReference type="ARBA" id="ARBA00022857"/>
    </source>
</evidence>
<dbReference type="GO" id="GO:0006099">
    <property type="term" value="P:tricarboxylic acid cycle"/>
    <property type="evidence" value="ECO:0007669"/>
    <property type="project" value="UniProtKB-KW"/>
</dbReference>
<dbReference type="GO" id="GO:0000287">
    <property type="term" value="F:magnesium ion binding"/>
    <property type="evidence" value="ECO:0007669"/>
    <property type="project" value="InterPro"/>
</dbReference>
<feature type="binding site" evidence="12">
    <location>
        <begin position="94"/>
        <end position="100"/>
    </location>
    <ligand>
        <name>D-threo-isocitrate</name>
        <dbReference type="ChEBI" id="CHEBI:15562"/>
    </ligand>
</feature>
<feature type="domain" description="Isopropylmalate dehydrogenase-like" evidence="15">
    <location>
        <begin position="9"/>
        <end position="394"/>
    </location>
</feature>
<keyword evidence="17" id="KW-1185">Reference proteome</keyword>
<reference evidence="16" key="2">
    <citation type="submission" date="2020-09" db="EMBL/GenBank/DDBJ databases">
        <authorList>
            <person name="Sun Q."/>
            <person name="Zhou Y."/>
        </authorList>
    </citation>
    <scope>NUCLEOTIDE SEQUENCE</scope>
    <source>
        <strain evidence="16">CGMCC 1.12919</strain>
    </source>
</reference>
<feature type="binding site" evidence="14">
    <location>
        <position position="258"/>
    </location>
    <ligand>
        <name>NADP(+)</name>
        <dbReference type="ChEBI" id="CHEBI:58349"/>
    </ligand>
</feature>
<organism evidence="16 17">
    <name type="scientific">Chelatococcus reniformis</name>
    <dbReference type="NCBI Taxonomy" id="1494448"/>
    <lineage>
        <taxon>Bacteria</taxon>
        <taxon>Pseudomonadati</taxon>
        <taxon>Pseudomonadota</taxon>
        <taxon>Alphaproteobacteria</taxon>
        <taxon>Hyphomicrobiales</taxon>
        <taxon>Chelatococcaceae</taxon>
        <taxon>Chelatococcus</taxon>
    </lineage>
</organism>
<dbReference type="InterPro" id="IPR004790">
    <property type="entry name" value="Isocitrate_DH_NADP"/>
</dbReference>
<keyword evidence="8 10" id="KW-0560">Oxidoreductase</keyword>
<evidence type="ECO:0000259" key="15">
    <source>
        <dbReference type="SMART" id="SM01329"/>
    </source>
</evidence>
<evidence type="ECO:0000256" key="2">
    <source>
        <dbReference type="ARBA" id="ARBA00007769"/>
    </source>
</evidence>
<evidence type="ECO:0000256" key="6">
    <source>
        <dbReference type="ARBA" id="ARBA00022842"/>
    </source>
</evidence>
<comment type="similarity">
    <text evidence="2 10">Belongs to the isocitrate and isopropylmalate dehydrogenases family.</text>
</comment>
<accession>A0A916XMJ1</accession>
<dbReference type="EC" id="1.1.1.42" evidence="10"/>
<dbReference type="NCBIfam" id="TIGR00127">
    <property type="entry name" value="nadp_idh_euk"/>
    <property type="match status" value="1"/>
</dbReference>
<evidence type="ECO:0000256" key="4">
    <source>
        <dbReference type="ARBA" id="ARBA00022532"/>
    </source>
</evidence>
<keyword evidence="5 10" id="KW-0479">Metal-binding</keyword>
<evidence type="ECO:0000313" key="17">
    <source>
        <dbReference type="Proteomes" id="UP000637002"/>
    </source>
</evidence>
<feature type="binding site" evidence="13">
    <location>
        <position position="273"/>
    </location>
    <ligand>
        <name>Mn(2+)</name>
        <dbReference type="ChEBI" id="CHEBI:29035"/>
    </ligand>
</feature>
<dbReference type="InterPro" id="IPR024084">
    <property type="entry name" value="IsoPropMal-DH-like_dom"/>
</dbReference>
<dbReference type="AlphaFoldDB" id="A0A916XMJ1"/>
<evidence type="ECO:0000256" key="13">
    <source>
        <dbReference type="PIRSR" id="PIRSR000108-3"/>
    </source>
</evidence>
<evidence type="ECO:0000256" key="10">
    <source>
        <dbReference type="PIRNR" id="PIRNR000108"/>
    </source>
</evidence>
<dbReference type="PIRSF" id="PIRSF000108">
    <property type="entry name" value="IDH_NADP"/>
    <property type="match status" value="1"/>
</dbReference>
<dbReference type="GO" id="GO:0006102">
    <property type="term" value="P:isocitrate metabolic process"/>
    <property type="evidence" value="ECO:0007669"/>
    <property type="project" value="UniProtKB-UniRule"/>
</dbReference>
<reference evidence="16" key="1">
    <citation type="journal article" date="2014" name="Int. J. Syst. Evol. Microbiol.">
        <title>Complete genome sequence of Corynebacterium casei LMG S-19264T (=DSM 44701T), isolated from a smear-ripened cheese.</title>
        <authorList>
            <consortium name="US DOE Joint Genome Institute (JGI-PGF)"/>
            <person name="Walter F."/>
            <person name="Albersmeier A."/>
            <person name="Kalinowski J."/>
            <person name="Ruckert C."/>
        </authorList>
    </citation>
    <scope>NUCLEOTIDE SEQUENCE</scope>
    <source>
        <strain evidence="16">CGMCC 1.12919</strain>
    </source>
</reference>
<keyword evidence="9 10" id="KW-0464">Manganese</keyword>
<evidence type="ECO:0000256" key="3">
    <source>
        <dbReference type="ARBA" id="ARBA00022435"/>
    </source>
</evidence>
<keyword evidence="6 10" id="KW-0460">Magnesium</keyword>
<comment type="catalytic activity">
    <reaction evidence="10">
        <text>D-threo-isocitrate + NADP(+) = 2-oxoglutarate + CO2 + NADPH</text>
        <dbReference type="Rhea" id="RHEA:19629"/>
        <dbReference type="ChEBI" id="CHEBI:15562"/>
        <dbReference type="ChEBI" id="CHEBI:16526"/>
        <dbReference type="ChEBI" id="CHEBI:16810"/>
        <dbReference type="ChEBI" id="CHEBI:57783"/>
        <dbReference type="ChEBI" id="CHEBI:58349"/>
        <dbReference type="EC" id="1.1.1.42"/>
    </reaction>
</comment>
<proteinExistence type="inferred from homology"/>
<evidence type="ECO:0000256" key="12">
    <source>
        <dbReference type="PIRSR" id="PIRSR000108-2"/>
    </source>
</evidence>
<feature type="binding site" evidence="12">
    <location>
        <position position="132"/>
    </location>
    <ligand>
        <name>D-threo-isocitrate</name>
        <dbReference type="ChEBI" id="CHEBI:15562"/>
    </ligand>
</feature>
<dbReference type="InterPro" id="IPR019818">
    <property type="entry name" value="IsoCit/isopropylmalate_DH_CS"/>
</dbReference>
<dbReference type="PANTHER" id="PTHR11822:SF21">
    <property type="entry name" value="ISOCITRATE DEHYDROGENASE [NADP], MITOCHONDRIAL"/>
    <property type="match status" value="1"/>
</dbReference>
<feature type="binding site" evidence="12">
    <location>
        <position position="77"/>
    </location>
    <ligand>
        <name>D-threo-isocitrate</name>
        <dbReference type="ChEBI" id="CHEBI:15562"/>
    </ligand>
</feature>
<dbReference type="PANTHER" id="PTHR11822">
    <property type="entry name" value="NADP-SPECIFIC ISOCITRATE DEHYDROGENASE"/>
    <property type="match status" value="1"/>
</dbReference>
<dbReference type="GO" id="GO:0051287">
    <property type="term" value="F:NAD binding"/>
    <property type="evidence" value="ECO:0007669"/>
    <property type="project" value="InterPro"/>
</dbReference>
<feature type="binding site" evidence="14">
    <location>
        <begin position="75"/>
        <end position="77"/>
    </location>
    <ligand>
        <name>NADP(+)</name>
        <dbReference type="ChEBI" id="CHEBI:58349"/>
    </ligand>
</feature>
<evidence type="ECO:0000256" key="11">
    <source>
        <dbReference type="PIRSR" id="PIRSR000108-1"/>
    </source>
</evidence>
<dbReference type="SUPFAM" id="SSF53659">
    <property type="entry name" value="Isocitrate/Isopropylmalate dehydrogenase-like"/>
    <property type="match status" value="1"/>
</dbReference>
<feature type="binding site" evidence="13">
    <location>
        <position position="250"/>
    </location>
    <ligand>
        <name>Mn(2+)</name>
        <dbReference type="ChEBI" id="CHEBI:29035"/>
    </ligand>
</feature>
<dbReference type="SMART" id="SM01329">
    <property type="entry name" value="Iso_dh"/>
    <property type="match status" value="1"/>
</dbReference>
<evidence type="ECO:0000256" key="1">
    <source>
        <dbReference type="ARBA" id="ARBA00001936"/>
    </source>
</evidence>
<dbReference type="PROSITE" id="PS00470">
    <property type="entry name" value="IDH_IMDH"/>
    <property type="match status" value="1"/>
</dbReference>
<dbReference type="FunFam" id="3.40.718.10:FF:000002">
    <property type="entry name" value="Isocitrate dehydrogenase [NADP]"/>
    <property type="match status" value="1"/>
</dbReference>
<protein>
    <recommendedName>
        <fullName evidence="10">Isocitrate dehydrogenase [NADP]</fullName>
        <ecNumber evidence="10">1.1.1.42</ecNumber>
    </recommendedName>
</protein>
<dbReference type="Proteomes" id="UP000637002">
    <property type="component" value="Unassembled WGS sequence"/>
</dbReference>
<comment type="caution">
    <text evidence="16">The sequence shown here is derived from an EMBL/GenBank/DDBJ whole genome shotgun (WGS) entry which is preliminary data.</text>
</comment>
<keyword evidence="7 10" id="KW-0521">NADP</keyword>
<dbReference type="GO" id="GO:0004450">
    <property type="term" value="F:isocitrate dehydrogenase (NADP+) activity"/>
    <property type="evidence" value="ECO:0007669"/>
    <property type="project" value="UniProtKB-UniRule"/>
</dbReference>
<dbReference type="EMBL" id="BMGG01000009">
    <property type="protein sequence ID" value="GGC84495.1"/>
    <property type="molecule type" value="Genomic_DNA"/>
</dbReference>
<dbReference type="Pfam" id="PF00180">
    <property type="entry name" value="Iso_dh"/>
    <property type="match status" value="1"/>
</dbReference>
<comment type="cofactor">
    <cofactor evidence="1">
        <name>Mn(2+)</name>
        <dbReference type="ChEBI" id="CHEBI:29035"/>
    </cofactor>
</comment>
<evidence type="ECO:0000256" key="14">
    <source>
        <dbReference type="PIRSR" id="PIRSR000108-4"/>
    </source>
</evidence>
<sequence>MAKIKVANPVVELDGDEMTRIIWQYIKDKLIHPYLDVDLLYYDLGVEHRDATNDKVTVEAAEAIKKHGVGVKCATITPDEARVEEFKLKEMWKSPNGTIRNILGGVIFREPIICKNVPRLVPGWTQPIVVGRHAFGDQYRATDFLFPGKGTLTIKFVGEDGKVIEKEVFKAPGSGVALAMYNLDESIRDFARASLNYGLNRKYPVYLSTKNTILKAYDGRFKDIFQEVYDTEFKSKFEPLGLLYEHRLIDDMVASALKWSGGYVWACKNYDGDVQSDIVAQGFGSLGLMTSVLMTPDGKIVESEAAHGTVTRHYREHQKGKETSTNSIASIFAWTRGLAHRAKLDDNTELARFAQTLETVCVDTVEAGFMTKDLALLVGADQKWLSTTGFLDKIDENLKRAMA</sequence>
<feature type="site" description="Critical for catalysis" evidence="11">
    <location>
        <position position="210"/>
    </location>
</feature>
<evidence type="ECO:0000256" key="5">
    <source>
        <dbReference type="ARBA" id="ARBA00022723"/>
    </source>
</evidence>
<gene>
    <name evidence="16" type="primary">icdA</name>
    <name evidence="16" type="ORF">GCM10010994_48010</name>
</gene>
<feature type="binding site" evidence="12">
    <location>
        <position position="109"/>
    </location>
    <ligand>
        <name>D-threo-isocitrate</name>
        <dbReference type="ChEBI" id="CHEBI:15562"/>
    </ligand>
</feature>
<feature type="site" description="Critical for catalysis" evidence="11">
    <location>
        <position position="139"/>
    </location>
</feature>
<dbReference type="Gene3D" id="3.40.718.10">
    <property type="entry name" value="Isopropylmalate Dehydrogenase"/>
    <property type="match status" value="1"/>
</dbReference>